<gene>
    <name evidence="1" type="ORF">ARMGADRAFT_491001</name>
</gene>
<accession>A0A2H3DV81</accession>
<dbReference type="AlphaFoldDB" id="A0A2H3DV81"/>
<sequence length="162" mass="18105">MTLAYLGAEPPFRISVPVFVDHRCLSNSASQLRFGSILFAPTIKTSEDPAFIPVGIRWLLGTLNNRPFIAALLWESKDSDRISSIGLVRNQSGLALFGPSYGNFPSSSCDCWLPQYCMVSQNLFGKRRSRCTVCTSSRASLHIITSQQPHVFHALYIMEQIY</sequence>
<dbReference type="InParanoid" id="A0A2H3DV81"/>
<reference evidence="2" key="1">
    <citation type="journal article" date="2017" name="Nat. Ecol. Evol.">
        <title>Genome expansion and lineage-specific genetic innovations in the forest pathogenic fungi Armillaria.</title>
        <authorList>
            <person name="Sipos G."/>
            <person name="Prasanna A.N."/>
            <person name="Walter M.C."/>
            <person name="O'Connor E."/>
            <person name="Balint B."/>
            <person name="Krizsan K."/>
            <person name="Kiss B."/>
            <person name="Hess J."/>
            <person name="Varga T."/>
            <person name="Slot J."/>
            <person name="Riley R."/>
            <person name="Boka B."/>
            <person name="Rigling D."/>
            <person name="Barry K."/>
            <person name="Lee J."/>
            <person name="Mihaltcheva S."/>
            <person name="LaButti K."/>
            <person name="Lipzen A."/>
            <person name="Waldron R."/>
            <person name="Moloney N.M."/>
            <person name="Sperisen C."/>
            <person name="Kredics L."/>
            <person name="Vagvoelgyi C."/>
            <person name="Patrignani A."/>
            <person name="Fitzpatrick D."/>
            <person name="Nagy I."/>
            <person name="Doyle S."/>
            <person name="Anderson J.B."/>
            <person name="Grigoriev I.V."/>
            <person name="Gueldener U."/>
            <person name="Muensterkoetter M."/>
            <person name="Nagy L.G."/>
        </authorList>
    </citation>
    <scope>NUCLEOTIDE SEQUENCE [LARGE SCALE GENOMIC DNA]</scope>
    <source>
        <strain evidence="2">Ar21-2</strain>
    </source>
</reference>
<proteinExistence type="predicted"/>
<keyword evidence="2" id="KW-1185">Reference proteome</keyword>
<evidence type="ECO:0000313" key="1">
    <source>
        <dbReference type="EMBL" id="PBK99119.1"/>
    </source>
</evidence>
<evidence type="ECO:0000313" key="2">
    <source>
        <dbReference type="Proteomes" id="UP000217790"/>
    </source>
</evidence>
<dbReference type="EMBL" id="KZ293647">
    <property type="protein sequence ID" value="PBK99119.1"/>
    <property type="molecule type" value="Genomic_DNA"/>
</dbReference>
<name>A0A2H3DV81_ARMGA</name>
<dbReference type="Proteomes" id="UP000217790">
    <property type="component" value="Unassembled WGS sequence"/>
</dbReference>
<organism evidence="1 2">
    <name type="scientific">Armillaria gallica</name>
    <name type="common">Bulbous honey fungus</name>
    <name type="synonym">Armillaria bulbosa</name>
    <dbReference type="NCBI Taxonomy" id="47427"/>
    <lineage>
        <taxon>Eukaryota</taxon>
        <taxon>Fungi</taxon>
        <taxon>Dikarya</taxon>
        <taxon>Basidiomycota</taxon>
        <taxon>Agaricomycotina</taxon>
        <taxon>Agaricomycetes</taxon>
        <taxon>Agaricomycetidae</taxon>
        <taxon>Agaricales</taxon>
        <taxon>Marasmiineae</taxon>
        <taxon>Physalacriaceae</taxon>
        <taxon>Armillaria</taxon>
    </lineage>
</organism>
<protein>
    <submittedName>
        <fullName evidence="1">Uncharacterized protein</fullName>
    </submittedName>
</protein>